<gene>
    <name evidence="2" type="ORF">HD594_001945</name>
</gene>
<dbReference type="RefSeq" id="WP_184750784.1">
    <property type="nucleotide sequence ID" value="NZ_BAAAJR010000006.1"/>
</dbReference>
<organism evidence="2 3">
    <name type="scientific">Microbacterium thalassium</name>
    <dbReference type="NCBI Taxonomy" id="362649"/>
    <lineage>
        <taxon>Bacteria</taxon>
        <taxon>Bacillati</taxon>
        <taxon>Actinomycetota</taxon>
        <taxon>Actinomycetes</taxon>
        <taxon>Micrococcales</taxon>
        <taxon>Microbacteriaceae</taxon>
        <taxon>Microbacterium</taxon>
    </lineage>
</organism>
<reference evidence="2 3" key="1">
    <citation type="submission" date="2020-08" db="EMBL/GenBank/DDBJ databases">
        <title>Sequencing the genomes of 1000 actinobacteria strains.</title>
        <authorList>
            <person name="Klenk H.-P."/>
        </authorList>
    </citation>
    <scope>NUCLEOTIDE SEQUENCE [LARGE SCALE GENOMIC DNA]</scope>
    <source>
        <strain evidence="2 3">DSM 12511</strain>
    </source>
</reference>
<dbReference type="EMBL" id="JACHML010000001">
    <property type="protein sequence ID" value="MBB6391632.1"/>
    <property type="molecule type" value="Genomic_DNA"/>
</dbReference>
<comment type="caution">
    <text evidence="2">The sequence shown here is derived from an EMBL/GenBank/DDBJ whole genome shotgun (WGS) entry which is preliminary data.</text>
</comment>
<keyword evidence="1" id="KW-0472">Membrane</keyword>
<keyword evidence="3" id="KW-1185">Reference proteome</keyword>
<protein>
    <submittedName>
        <fullName evidence="2">Tfp pilus assembly protein PilW</fullName>
    </submittedName>
</protein>
<keyword evidence="1" id="KW-1133">Transmembrane helix</keyword>
<dbReference type="AlphaFoldDB" id="A0A7X0FQ41"/>
<dbReference type="Gene3D" id="3.30.700.10">
    <property type="entry name" value="Glycoprotein, Type 4 Pilin"/>
    <property type="match status" value="1"/>
</dbReference>
<feature type="transmembrane region" description="Helical" evidence="1">
    <location>
        <begin position="12"/>
        <end position="33"/>
    </location>
</feature>
<evidence type="ECO:0000313" key="2">
    <source>
        <dbReference type="EMBL" id="MBB6391632.1"/>
    </source>
</evidence>
<dbReference type="Proteomes" id="UP000537775">
    <property type="component" value="Unassembled WGS sequence"/>
</dbReference>
<name>A0A7X0FQ41_9MICO</name>
<evidence type="ECO:0000256" key="1">
    <source>
        <dbReference type="SAM" id="Phobius"/>
    </source>
</evidence>
<accession>A0A7X0FQ41</accession>
<proteinExistence type="predicted"/>
<evidence type="ECO:0000313" key="3">
    <source>
        <dbReference type="Proteomes" id="UP000537775"/>
    </source>
</evidence>
<keyword evidence="1" id="KW-0812">Transmembrane</keyword>
<sequence length="174" mass="18360">MRTHDDGGLGLIELIVAVVVSGVLLVAIASIFFNSWKAQEEVTSVTQATNRGQVVGSAIERAVRNGVYYEVSGSGTILRVSTSLGGDLKCQGFRLTADGTAQFATGSSSLPANATSWADWQDGIRSQGSTPYFDDSVPGVIAYAFEIDTDSTPVRFAGKVSPRSVQEGDSDSCW</sequence>